<proteinExistence type="inferred from homology"/>
<organism evidence="5 6">
    <name type="scientific">Datura stramonium</name>
    <name type="common">Jimsonweed</name>
    <name type="synonym">Common thornapple</name>
    <dbReference type="NCBI Taxonomy" id="4076"/>
    <lineage>
        <taxon>Eukaryota</taxon>
        <taxon>Viridiplantae</taxon>
        <taxon>Streptophyta</taxon>
        <taxon>Embryophyta</taxon>
        <taxon>Tracheophyta</taxon>
        <taxon>Spermatophyta</taxon>
        <taxon>Magnoliopsida</taxon>
        <taxon>eudicotyledons</taxon>
        <taxon>Gunneridae</taxon>
        <taxon>Pentapetalae</taxon>
        <taxon>asterids</taxon>
        <taxon>lamiids</taxon>
        <taxon>Solanales</taxon>
        <taxon>Solanaceae</taxon>
        <taxon>Solanoideae</taxon>
        <taxon>Datureae</taxon>
        <taxon>Datura</taxon>
    </lineage>
</organism>
<dbReference type="PANTHER" id="PTHR47926">
    <property type="entry name" value="PENTATRICOPEPTIDE REPEAT-CONTAINING PROTEIN"/>
    <property type="match status" value="1"/>
</dbReference>
<dbReference type="PANTHER" id="PTHR47926:SF430">
    <property type="entry name" value="PENTATRICOPEPTIDE REPEAT-CONTAINING PROTEIN"/>
    <property type="match status" value="1"/>
</dbReference>
<comment type="similarity">
    <text evidence="1">Belongs to the PPR family. PCMP-H subfamily.</text>
</comment>
<sequence>MTSRTISRTSGLVDCLIQGSLVLSAVMTSRTISRTSGLVDFVAEVVLSFEQLKQLHAQILTNGEFNHTSLLTSFLSSSHKPQLILQHLPRQDPSLWNSMIRVSLERGDFGDFLDLYRGLRSYSFFPNTGTLSLVLRSCANLNATHLGKLFHSQIVKMGFEFNMILQTGLLGFYAKVGDLGSAQKVFAEMPERDVIANNAMIAAFSRHGCVKEAKQLFENMSERDASSWNSLITCYCKSSDVHNALLMFDQNPMKDVVSWNAMIDGYCKSEQLVKAEELFSRMGFMKNVVTWNTMIAGYVQCSEFVRAINLFQRMLREEVKPTEITMVSLLSACAYLGALDMGEWIHGYIRRKKIKIDFVLGNALIDMYFKCGNVEAAIQVFHGLYARNIFCWNSIIIGLGMHGYGKEAVDAFIAMEREGIKPDGVTFVGLLCSCSHSGLVSVGRSYFSQMKSIYGIEPGIEHYGCMVDLLGRSGFLQEALELIKSMPMKPNAVVWGSLLRACHKHKDAKLGEQVTENLLSLDPHDGGNYVFLSNLYASLNRWTEVDQCRKLMIERGVRKTPGCSSIEVENIVYRFVAGDTSHPQINVFLDKIAKELQAHGYKPDTTSILHDIEDEEKESVVRYHSERFAVAFGLMTMPPGRIIRIVKNLRTCDDCHAVMKFISNDYNREIIMRDRNRFHHFRNGYCSCNDYW</sequence>
<keyword evidence="6" id="KW-1185">Reference proteome</keyword>
<protein>
    <recommendedName>
        <fullName evidence="4">DYW domain-containing protein</fullName>
    </recommendedName>
</protein>
<dbReference type="Pfam" id="PF14432">
    <property type="entry name" value="DYW_deaminase"/>
    <property type="match status" value="1"/>
</dbReference>
<dbReference type="Pfam" id="PF20431">
    <property type="entry name" value="E_motif"/>
    <property type="match status" value="1"/>
</dbReference>
<evidence type="ECO:0000256" key="2">
    <source>
        <dbReference type="ARBA" id="ARBA00022737"/>
    </source>
</evidence>
<keyword evidence="2" id="KW-0677">Repeat</keyword>
<evidence type="ECO:0000256" key="3">
    <source>
        <dbReference type="PROSITE-ProRule" id="PRU00708"/>
    </source>
</evidence>
<accession>A0ABS8T0Y5</accession>
<dbReference type="InterPro" id="IPR011990">
    <property type="entry name" value="TPR-like_helical_dom_sf"/>
</dbReference>
<feature type="domain" description="DYW" evidence="4">
    <location>
        <begin position="600"/>
        <end position="692"/>
    </location>
</feature>
<feature type="repeat" description="PPR" evidence="3">
    <location>
        <begin position="388"/>
        <end position="422"/>
    </location>
</feature>
<gene>
    <name evidence="5" type="ORF">HAX54_000358</name>
</gene>
<evidence type="ECO:0000259" key="4">
    <source>
        <dbReference type="Pfam" id="PF14432"/>
    </source>
</evidence>
<dbReference type="InterPro" id="IPR032867">
    <property type="entry name" value="DYW_dom"/>
</dbReference>
<dbReference type="PROSITE" id="PS51375">
    <property type="entry name" value="PPR"/>
    <property type="match status" value="4"/>
</dbReference>
<name>A0ABS8T0Y5_DATST</name>
<feature type="repeat" description="PPR" evidence="3">
    <location>
        <begin position="193"/>
        <end position="227"/>
    </location>
</feature>
<dbReference type="Pfam" id="PF01535">
    <property type="entry name" value="PPR"/>
    <property type="match status" value="6"/>
</dbReference>
<feature type="repeat" description="PPR" evidence="3">
    <location>
        <begin position="255"/>
        <end position="285"/>
    </location>
</feature>
<dbReference type="EMBL" id="JACEIK010001009">
    <property type="protein sequence ID" value="MCD7465005.1"/>
    <property type="molecule type" value="Genomic_DNA"/>
</dbReference>
<dbReference type="InterPro" id="IPR046848">
    <property type="entry name" value="E_motif"/>
</dbReference>
<evidence type="ECO:0000313" key="6">
    <source>
        <dbReference type="Proteomes" id="UP000823775"/>
    </source>
</evidence>
<reference evidence="5 6" key="1">
    <citation type="journal article" date="2021" name="BMC Genomics">
        <title>Datura genome reveals duplications of psychoactive alkaloid biosynthetic genes and high mutation rate following tissue culture.</title>
        <authorList>
            <person name="Rajewski A."/>
            <person name="Carter-House D."/>
            <person name="Stajich J."/>
            <person name="Litt A."/>
        </authorList>
    </citation>
    <scope>NUCLEOTIDE SEQUENCE [LARGE SCALE GENOMIC DNA]</scope>
    <source>
        <strain evidence="5">AR-01</strain>
    </source>
</reference>
<feature type="repeat" description="PPR" evidence="3">
    <location>
        <begin position="287"/>
        <end position="321"/>
    </location>
</feature>
<evidence type="ECO:0000313" key="5">
    <source>
        <dbReference type="EMBL" id="MCD7465005.1"/>
    </source>
</evidence>
<dbReference type="NCBIfam" id="TIGR00756">
    <property type="entry name" value="PPR"/>
    <property type="match status" value="6"/>
</dbReference>
<dbReference type="Pfam" id="PF13041">
    <property type="entry name" value="PPR_2"/>
    <property type="match status" value="2"/>
</dbReference>
<dbReference type="InterPro" id="IPR002885">
    <property type="entry name" value="PPR_rpt"/>
</dbReference>
<dbReference type="InterPro" id="IPR046960">
    <property type="entry name" value="PPR_At4g14850-like_plant"/>
</dbReference>
<evidence type="ECO:0000256" key="1">
    <source>
        <dbReference type="ARBA" id="ARBA00006643"/>
    </source>
</evidence>
<dbReference type="Gene3D" id="1.25.40.10">
    <property type="entry name" value="Tetratricopeptide repeat domain"/>
    <property type="match status" value="3"/>
</dbReference>
<comment type="caution">
    <text evidence="5">The sequence shown here is derived from an EMBL/GenBank/DDBJ whole genome shotgun (WGS) entry which is preliminary data.</text>
</comment>
<dbReference type="Proteomes" id="UP000823775">
    <property type="component" value="Unassembled WGS sequence"/>
</dbReference>